<evidence type="ECO:0000313" key="1">
    <source>
        <dbReference type="EMBL" id="GBE84111.1"/>
    </source>
</evidence>
<dbReference type="RefSeq" id="XP_027615024.1">
    <property type="nucleotide sequence ID" value="XM_027759223.1"/>
</dbReference>
<dbReference type="InParanoid" id="A0A401GPE4"/>
<sequence>MLSTTIRVAERYGPPFTGSRAPFDSSDPLVFTHHNLNMRNFPLDRLGKVRLLNFGWPGFHPPVFEYYGMRQAAINDRSPKSCMYSIPFMAGIYFKERLVV</sequence>
<protein>
    <recommendedName>
        <fullName evidence="3">Aminoglycoside phosphotransferase domain-containing protein</fullName>
    </recommendedName>
</protein>
<proteinExistence type="predicted"/>
<dbReference type="AlphaFoldDB" id="A0A401GPE4"/>
<gene>
    <name evidence="1" type="ORF">SCP_0600890</name>
</gene>
<dbReference type="EMBL" id="BFAD01000006">
    <property type="protein sequence ID" value="GBE84111.1"/>
    <property type="molecule type" value="Genomic_DNA"/>
</dbReference>
<accession>A0A401GPE4</accession>
<comment type="caution">
    <text evidence="1">The sequence shown here is derived from an EMBL/GenBank/DDBJ whole genome shotgun (WGS) entry which is preliminary data.</text>
</comment>
<name>A0A401GPE4_9APHY</name>
<dbReference type="OrthoDB" id="4177236at2759"/>
<dbReference type="GeneID" id="38781028"/>
<keyword evidence="2" id="KW-1185">Reference proteome</keyword>
<dbReference type="Proteomes" id="UP000287166">
    <property type="component" value="Unassembled WGS sequence"/>
</dbReference>
<reference evidence="1 2" key="1">
    <citation type="journal article" date="2018" name="Sci. Rep.">
        <title>Genome sequence of the cauliflower mushroom Sparassis crispa (Hanabiratake) and its association with beneficial usage.</title>
        <authorList>
            <person name="Kiyama R."/>
            <person name="Furutani Y."/>
            <person name="Kawaguchi K."/>
            <person name="Nakanishi T."/>
        </authorList>
    </citation>
    <scope>NUCLEOTIDE SEQUENCE [LARGE SCALE GENOMIC DNA]</scope>
</reference>
<organism evidence="1 2">
    <name type="scientific">Sparassis crispa</name>
    <dbReference type="NCBI Taxonomy" id="139825"/>
    <lineage>
        <taxon>Eukaryota</taxon>
        <taxon>Fungi</taxon>
        <taxon>Dikarya</taxon>
        <taxon>Basidiomycota</taxon>
        <taxon>Agaricomycotina</taxon>
        <taxon>Agaricomycetes</taxon>
        <taxon>Polyporales</taxon>
        <taxon>Sparassidaceae</taxon>
        <taxon>Sparassis</taxon>
    </lineage>
</organism>
<evidence type="ECO:0000313" key="2">
    <source>
        <dbReference type="Proteomes" id="UP000287166"/>
    </source>
</evidence>
<evidence type="ECO:0008006" key="3">
    <source>
        <dbReference type="Google" id="ProtNLM"/>
    </source>
</evidence>